<feature type="transmembrane region" description="Helical" evidence="1">
    <location>
        <begin position="165"/>
        <end position="188"/>
    </location>
</feature>
<feature type="transmembrane region" description="Helical" evidence="1">
    <location>
        <begin position="120"/>
        <end position="153"/>
    </location>
</feature>
<feature type="transmembrane region" description="Helical" evidence="1">
    <location>
        <begin position="17"/>
        <end position="36"/>
    </location>
</feature>
<keyword evidence="3" id="KW-1185">Reference proteome</keyword>
<organism evidence="2 3">
    <name type="scientific">Polaribacter glomeratus</name>
    <dbReference type="NCBI Taxonomy" id="102"/>
    <lineage>
        <taxon>Bacteria</taxon>
        <taxon>Pseudomonadati</taxon>
        <taxon>Bacteroidota</taxon>
        <taxon>Flavobacteriia</taxon>
        <taxon>Flavobacteriales</taxon>
        <taxon>Flavobacteriaceae</taxon>
    </lineage>
</organism>
<keyword evidence="1" id="KW-0812">Transmembrane</keyword>
<gene>
    <name evidence="2" type="ORF">BTO16_02760</name>
</gene>
<evidence type="ECO:0008006" key="4">
    <source>
        <dbReference type="Google" id="ProtNLM"/>
    </source>
</evidence>
<keyword evidence="1" id="KW-1133">Transmembrane helix</keyword>
<feature type="transmembrane region" description="Helical" evidence="1">
    <location>
        <begin position="297"/>
        <end position="315"/>
    </location>
</feature>
<dbReference type="AlphaFoldDB" id="A0A2S7WVD1"/>
<feature type="transmembrane region" description="Helical" evidence="1">
    <location>
        <begin position="209"/>
        <end position="229"/>
    </location>
</feature>
<evidence type="ECO:0000313" key="3">
    <source>
        <dbReference type="Proteomes" id="UP000239068"/>
    </source>
</evidence>
<keyword evidence="1" id="KW-0472">Membrane</keyword>
<accession>A0A2S7WVD1</accession>
<feature type="transmembrane region" description="Helical" evidence="1">
    <location>
        <begin position="321"/>
        <end position="342"/>
    </location>
</feature>
<dbReference type="RefSeq" id="WP_105020127.1">
    <property type="nucleotide sequence ID" value="NZ_MSCM01000001.1"/>
</dbReference>
<dbReference type="OrthoDB" id="866311at2"/>
<comment type="caution">
    <text evidence="2">The sequence shown here is derived from an EMBL/GenBank/DDBJ whole genome shotgun (WGS) entry which is preliminary data.</text>
</comment>
<sequence>MKTQIHSFFLKIKKENFFFLILGVLIFFVSKSFGMFDDDILFGSKMGNQLYYNSIFNWSMPDSFDPGHPPFLGFILAVFWRIFGHELWVSHLAILPFIIGFFYQLHKFISYFISKRGLQFFAFLLIIADPSVSTCFVLVNMEIIMLFFFFLAVNSILQKNNTLKFIGLLFLSIVSYRSMMLFAGIFLFDFLNKIFYQKEKIKKSITFKFLFFYLVASLPAFIFVGWRLLTKGWLQTHPDSPWVGLWHVADLNYFIRNTIVLVWRFLDFGRVFIMLFIIISFAIHGKKIIESKKNKQLLLLAVSAVIFIVLTILIVTNSVGIRYFIVSYICFNLFAFKIISNFYSSKKKLYILLFVGLLSGNLWVYPKSLSQGWRATLGHIPYHSLRIQAIDYLDKNKININDVGSFFPNYTTIDLIDLSGDKRAFAKFNGKNKYVFYATVYNLSEEEIKDLATNYTILKKFNNFNTTIIIYTFNEK</sequence>
<dbReference type="Proteomes" id="UP000239068">
    <property type="component" value="Unassembled WGS sequence"/>
</dbReference>
<dbReference type="EMBL" id="MSCM01000001">
    <property type="protein sequence ID" value="PQJ81553.1"/>
    <property type="molecule type" value="Genomic_DNA"/>
</dbReference>
<name>A0A2S7WVD1_9FLAO</name>
<protein>
    <recommendedName>
        <fullName evidence="4">Glycosyltransferase RgtA/B/C/D-like domain-containing protein</fullName>
    </recommendedName>
</protein>
<evidence type="ECO:0000313" key="2">
    <source>
        <dbReference type="EMBL" id="PQJ81553.1"/>
    </source>
</evidence>
<evidence type="ECO:0000256" key="1">
    <source>
        <dbReference type="SAM" id="Phobius"/>
    </source>
</evidence>
<feature type="transmembrane region" description="Helical" evidence="1">
    <location>
        <begin position="261"/>
        <end position="285"/>
    </location>
</feature>
<proteinExistence type="predicted"/>
<feature type="transmembrane region" description="Helical" evidence="1">
    <location>
        <begin position="349"/>
        <end position="366"/>
    </location>
</feature>
<reference evidence="2 3" key="1">
    <citation type="submission" date="2016-12" db="EMBL/GenBank/DDBJ databases">
        <title>Trade-off between light-utilization and light-protection in marine flavobacteria.</title>
        <authorList>
            <person name="Kumagai Y."/>
            <person name="Yoshizawa S."/>
            <person name="Kogure K."/>
            <person name="Iwasaki W."/>
        </authorList>
    </citation>
    <scope>NUCLEOTIDE SEQUENCE [LARGE SCALE GENOMIC DNA]</scope>
    <source>
        <strain evidence="2 3">ATCC 43844</strain>
    </source>
</reference>